<evidence type="ECO:0000256" key="4">
    <source>
        <dbReference type="ARBA" id="ARBA00022475"/>
    </source>
</evidence>
<dbReference type="EMBL" id="AWVF01000272">
    <property type="protein sequence ID" value="ERJ93791.1"/>
    <property type="molecule type" value="Genomic_DNA"/>
</dbReference>
<evidence type="ECO:0000256" key="5">
    <source>
        <dbReference type="ARBA" id="ARBA00022692"/>
    </source>
</evidence>
<feature type="region of interest" description="Disordered" evidence="8">
    <location>
        <begin position="432"/>
        <end position="453"/>
    </location>
</feature>
<dbReference type="PATRIC" id="fig|411473.3.peg.1775"/>
<protein>
    <recommendedName>
        <fullName evidence="12">ATP synthase F0, A subunit</fullName>
    </recommendedName>
</protein>
<comment type="similarity">
    <text evidence="2">Belongs to the autoinducer-2 exporter (AI-2E) (TC 2.A.86) family.</text>
</comment>
<evidence type="ECO:0000256" key="7">
    <source>
        <dbReference type="ARBA" id="ARBA00023136"/>
    </source>
</evidence>
<evidence type="ECO:0000313" key="11">
    <source>
        <dbReference type="Proteomes" id="UP000016662"/>
    </source>
</evidence>
<sequence>MFPKQANLKSPAAIPKEGIMTTEPNETETMTDSQKEDEKKVRKWDFVNKQWAATIIFSGVVLLLVAFLFIKREIFTGLLAYVFDVLRPITIGLVIAFVLYRPTCQIDKLFRKVQQKFPRFPAGAMAVFCAYFLMLALLSIVIWIIVPQFITSIRDFGDNIMVYYNNIMKFLNSDRGEQILKLLQDNDINPAMLRTKLMSLTTYIPDAVGTLSTWASGLIGGVIDFFIGLIFSVYVLAGRNKLRRQAKLIFRHFLPKKHYEQVAHYGRLTFSTFSNFVSGQLSDAFILGVLIFCVMSIGGLEYPMMIAVIIGITNMIPYVGPWMGTIPCALILLMVKPSHAIAFVIIVIIVQQIDSNLIYPRVVGTSVGLPAIWVLFAITVGGGLFNVLGMIVGVPIMSIIYTVIREKTTGSTGSPENKSTPKPRQWHIRKSVQSLRSRVSRKGTEAEKDTSKE</sequence>
<dbReference type="eggNOG" id="COG0628">
    <property type="taxonomic scope" value="Bacteria"/>
</dbReference>
<feature type="transmembrane region" description="Helical" evidence="9">
    <location>
        <begin position="324"/>
        <end position="350"/>
    </location>
</feature>
<feature type="transmembrane region" description="Helical" evidence="9">
    <location>
        <begin position="214"/>
        <end position="237"/>
    </location>
</feature>
<dbReference type="PANTHER" id="PTHR21716">
    <property type="entry name" value="TRANSMEMBRANE PROTEIN"/>
    <property type="match status" value="1"/>
</dbReference>
<evidence type="ECO:0000256" key="2">
    <source>
        <dbReference type="ARBA" id="ARBA00009773"/>
    </source>
</evidence>
<evidence type="ECO:0000256" key="6">
    <source>
        <dbReference type="ARBA" id="ARBA00022989"/>
    </source>
</evidence>
<feature type="transmembrane region" description="Helical" evidence="9">
    <location>
        <begin position="51"/>
        <end position="70"/>
    </location>
</feature>
<evidence type="ECO:0000256" key="3">
    <source>
        <dbReference type="ARBA" id="ARBA00022448"/>
    </source>
</evidence>
<evidence type="ECO:0000256" key="8">
    <source>
        <dbReference type="SAM" id="MobiDB-lite"/>
    </source>
</evidence>
<feature type="transmembrane region" description="Helical" evidence="9">
    <location>
        <begin position="284"/>
        <end position="312"/>
    </location>
</feature>
<dbReference type="Pfam" id="PF01594">
    <property type="entry name" value="AI-2E_transport"/>
    <property type="match status" value="1"/>
</dbReference>
<keyword evidence="6 9" id="KW-1133">Transmembrane helix</keyword>
<organism evidence="10 11">
    <name type="scientific">Ruminococcus callidus ATCC 27760</name>
    <dbReference type="NCBI Taxonomy" id="411473"/>
    <lineage>
        <taxon>Bacteria</taxon>
        <taxon>Bacillati</taxon>
        <taxon>Bacillota</taxon>
        <taxon>Clostridia</taxon>
        <taxon>Eubacteriales</taxon>
        <taxon>Oscillospiraceae</taxon>
        <taxon>Ruminococcus</taxon>
    </lineage>
</organism>
<accession>U2K5K9</accession>
<comment type="subcellular location">
    <subcellularLocation>
        <location evidence="1">Cell membrane</location>
        <topology evidence="1">Multi-pass membrane protein</topology>
    </subcellularLocation>
</comment>
<dbReference type="Proteomes" id="UP000016662">
    <property type="component" value="Unassembled WGS sequence"/>
</dbReference>
<comment type="caution">
    <text evidence="10">The sequence shown here is derived from an EMBL/GenBank/DDBJ whole genome shotgun (WGS) entry which is preliminary data.</text>
</comment>
<keyword evidence="5 9" id="KW-0812">Transmembrane</keyword>
<keyword evidence="11" id="KW-1185">Reference proteome</keyword>
<dbReference type="InterPro" id="IPR002549">
    <property type="entry name" value="AI-2E-like"/>
</dbReference>
<reference evidence="10 11" key="1">
    <citation type="submission" date="2013-07" db="EMBL/GenBank/DDBJ databases">
        <authorList>
            <person name="Weinstock G."/>
            <person name="Sodergren E."/>
            <person name="Wylie T."/>
            <person name="Fulton L."/>
            <person name="Fulton R."/>
            <person name="Fronick C."/>
            <person name="O'Laughlin M."/>
            <person name="Godfrey J."/>
            <person name="Miner T."/>
            <person name="Herter B."/>
            <person name="Appelbaum E."/>
            <person name="Cordes M."/>
            <person name="Lek S."/>
            <person name="Wollam A."/>
            <person name="Pepin K.H."/>
            <person name="Palsikar V.B."/>
            <person name="Mitreva M."/>
            <person name="Wilson R.K."/>
        </authorList>
    </citation>
    <scope>NUCLEOTIDE SEQUENCE [LARGE SCALE GENOMIC DNA]</scope>
    <source>
        <strain evidence="10 11">ATCC 27760</strain>
    </source>
</reference>
<keyword evidence="3" id="KW-0813">Transport</keyword>
<evidence type="ECO:0000256" key="9">
    <source>
        <dbReference type="SAM" id="Phobius"/>
    </source>
</evidence>
<gene>
    <name evidence="10" type="ORF">RUMCAL_02154</name>
</gene>
<feature type="transmembrane region" description="Helical" evidence="9">
    <location>
        <begin position="76"/>
        <end position="100"/>
    </location>
</feature>
<dbReference type="PANTHER" id="PTHR21716:SF53">
    <property type="entry name" value="PERMEASE PERM-RELATED"/>
    <property type="match status" value="1"/>
</dbReference>
<evidence type="ECO:0008006" key="12">
    <source>
        <dbReference type="Google" id="ProtNLM"/>
    </source>
</evidence>
<evidence type="ECO:0000313" key="10">
    <source>
        <dbReference type="EMBL" id="ERJ93791.1"/>
    </source>
</evidence>
<feature type="transmembrane region" description="Helical" evidence="9">
    <location>
        <begin position="120"/>
        <end position="146"/>
    </location>
</feature>
<dbReference type="STRING" id="411473.RUMCAL_02154"/>
<proteinExistence type="inferred from homology"/>
<keyword evidence="4" id="KW-1003">Cell membrane</keyword>
<dbReference type="AlphaFoldDB" id="U2K5K9"/>
<keyword evidence="7 9" id="KW-0472">Membrane</keyword>
<dbReference type="GO" id="GO:0005886">
    <property type="term" value="C:plasma membrane"/>
    <property type="evidence" value="ECO:0007669"/>
    <property type="project" value="UniProtKB-SubCell"/>
</dbReference>
<feature type="compositionally biased region" description="Basic and acidic residues" evidence="8">
    <location>
        <begin position="442"/>
        <end position="453"/>
    </location>
</feature>
<dbReference type="GO" id="GO:0055085">
    <property type="term" value="P:transmembrane transport"/>
    <property type="evidence" value="ECO:0007669"/>
    <property type="project" value="TreeGrafter"/>
</dbReference>
<dbReference type="HOGENOM" id="CLU_031275_2_0_9"/>
<name>U2K5K9_9FIRM</name>
<evidence type="ECO:0000256" key="1">
    <source>
        <dbReference type="ARBA" id="ARBA00004651"/>
    </source>
</evidence>